<evidence type="ECO:0000313" key="3">
    <source>
        <dbReference type="Proteomes" id="UP000054350"/>
    </source>
</evidence>
<dbReference type="OrthoDB" id="48036at2759"/>
<proteinExistence type="predicted"/>
<reference evidence="3" key="2">
    <citation type="submission" date="2009-11" db="EMBL/GenBank/DDBJ databases">
        <title>The Genome Sequence of Allomyces macrogynus strain ATCC 38327.</title>
        <authorList>
            <consortium name="The Broad Institute Genome Sequencing Platform"/>
            <person name="Russ C."/>
            <person name="Cuomo C."/>
            <person name="Shea T."/>
            <person name="Young S.K."/>
            <person name="Zeng Q."/>
            <person name="Koehrsen M."/>
            <person name="Haas B."/>
            <person name="Borodovsky M."/>
            <person name="Guigo R."/>
            <person name="Alvarado L."/>
            <person name="Berlin A."/>
            <person name="Borenstein D."/>
            <person name="Chen Z."/>
            <person name="Engels R."/>
            <person name="Freedman E."/>
            <person name="Gellesch M."/>
            <person name="Goldberg J."/>
            <person name="Griggs A."/>
            <person name="Gujja S."/>
            <person name="Heiman D."/>
            <person name="Hepburn T."/>
            <person name="Howarth C."/>
            <person name="Jen D."/>
            <person name="Larson L."/>
            <person name="Lewis B."/>
            <person name="Mehta T."/>
            <person name="Park D."/>
            <person name="Pearson M."/>
            <person name="Roberts A."/>
            <person name="Saif S."/>
            <person name="Shenoy N."/>
            <person name="Sisk P."/>
            <person name="Stolte C."/>
            <person name="Sykes S."/>
            <person name="Walk T."/>
            <person name="White J."/>
            <person name="Yandava C."/>
            <person name="Burger G."/>
            <person name="Gray M.W."/>
            <person name="Holland P.W.H."/>
            <person name="King N."/>
            <person name="Lang F.B.F."/>
            <person name="Roger A.J."/>
            <person name="Ruiz-Trillo I."/>
            <person name="Lander E."/>
            <person name="Nusbaum C."/>
        </authorList>
    </citation>
    <scope>NUCLEOTIDE SEQUENCE [LARGE SCALE GENOMIC DNA]</scope>
    <source>
        <strain evidence="3">ATCC 38327</strain>
    </source>
</reference>
<evidence type="ECO:0000313" key="2">
    <source>
        <dbReference type="EMBL" id="KNE55994.1"/>
    </source>
</evidence>
<name>A0A0L0S0X0_ALLM3</name>
<dbReference type="AlphaFoldDB" id="A0A0L0S0X0"/>
<organism evidence="2 3">
    <name type="scientific">Allomyces macrogynus (strain ATCC 38327)</name>
    <name type="common">Allomyces javanicus var. macrogynus</name>
    <dbReference type="NCBI Taxonomy" id="578462"/>
    <lineage>
        <taxon>Eukaryota</taxon>
        <taxon>Fungi</taxon>
        <taxon>Fungi incertae sedis</taxon>
        <taxon>Blastocladiomycota</taxon>
        <taxon>Blastocladiomycetes</taxon>
        <taxon>Blastocladiales</taxon>
        <taxon>Blastocladiaceae</taxon>
        <taxon>Allomyces</taxon>
    </lineage>
</organism>
<evidence type="ECO:0000256" key="1">
    <source>
        <dbReference type="SAM" id="MobiDB-lite"/>
    </source>
</evidence>
<dbReference type="EMBL" id="GG745330">
    <property type="protein sequence ID" value="KNE55994.1"/>
    <property type="molecule type" value="Genomic_DNA"/>
</dbReference>
<dbReference type="Proteomes" id="UP000054350">
    <property type="component" value="Unassembled WGS sequence"/>
</dbReference>
<dbReference type="VEuPathDB" id="FungiDB:AMAG_17857"/>
<keyword evidence="3" id="KW-1185">Reference proteome</keyword>
<accession>A0A0L0S0X0</accession>
<gene>
    <name evidence="2" type="ORF">AMAG_17857</name>
</gene>
<feature type="region of interest" description="Disordered" evidence="1">
    <location>
        <begin position="26"/>
        <end position="50"/>
    </location>
</feature>
<protein>
    <submittedName>
        <fullName evidence="2">Uncharacterized protein</fullName>
    </submittedName>
</protein>
<sequence>MLMEVAYYQACAETWLAHVQRTGTASPMSNDLDDDDDEAAHAPSRSRSFPPRHAHLVRDQYLVDKDLIASMFRSRTTLESFLTLTRSFPRHNALDTGLIELLDRIRGRWKLVCAVLGVPLAAAAYAHGAAFAPVRSRSTDAAVAVEKPLSQSLAF</sequence>
<reference evidence="2 3" key="1">
    <citation type="submission" date="2009-11" db="EMBL/GenBank/DDBJ databases">
        <title>Annotation of Allomyces macrogynus ATCC 38327.</title>
        <authorList>
            <consortium name="The Broad Institute Genome Sequencing Platform"/>
            <person name="Russ C."/>
            <person name="Cuomo C."/>
            <person name="Burger G."/>
            <person name="Gray M.W."/>
            <person name="Holland P.W.H."/>
            <person name="King N."/>
            <person name="Lang F.B.F."/>
            <person name="Roger A.J."/>
            <person name="Ruiz-Trillo I."/>
            <person name="Young S.K."/>
            <person name="Zeng Q."/>
            <person name="Gargeya S."/>
            <person name="Fitzgerald M."/>
            <person name="Haas B."/>
            <person name="Abouelleil A."/>
            <person name="Alvarado L."/>
            <person name="Arachchi H.M."/>
            <person name="Berlin A."/>
            <person name="Chapman S.B."/>
            <person name="Gearin G."/>
            <person name="Goldberg J."/>
            <person name="Griggs A."/>
            <person name="Gujja S."/>
            <person name="Hansen M."/>
            <person name="Heiman D."/>
            <person name="Howarth C."/>
            <person name="Larimer J."/>
            <person name="Lui A."/>
            <person name="MacDonald P.J.P."/>
            <person name="McCowen C."/>
            <person name="Montmayeur A."/>
            <person name="Murphy C."/>
            <person name="Neiman D."/>
            <person name="Pearson M."/>
            <person name="Priest M."/>
            <person name="Roberts A."/>
            <person name="Saif S."/>
            <person name="Shea T."/>
            <person name="Sisk P."/>
            <person name="Stolte C."/>
            <person name="Sykes S."/>
            <person name="Wortman J."/>
            <person name="Nusbaum C."/>
            <person name="Birren B."/>
        </authorList>
    </citation>
    <scope>NUCLEOTIDE SEQUENCE [LARGE SCALE GENOMIC DNA]</scope>
    <source>
        <strain evidence="2 3">ATCC 38327</strain>
    </source>
</reference>